<dbReference type="PRINTS" id="PR01020">
    <property type="entry name" value="LPSBIOSNTHSS"/>
</dbReference>
<dbReference type="GO" id="GO:0005737">
    <property type="term" value="C:cytoplasm"/>
    <property type="evidence" value="ECO:0007669"/>
    <property type="project" value="UniProtKB-SubCell"/>
</dbReference>
<dbReference type="InterPro" id="IPR014729">
    <property type="entry name" value="Rossmann-like_a/b/a_fold"/>
</dbReference>
<evidence type="ECO:0000259" key="10">
    <source>
        <dbReference type="Pfam" id="PF01467"/>
    </source>
</evidence>
<keyword evidence="3 9" id="KW-0548">Nucleotidyltransferase</keyword>
<evidence type="ECO:0000256" key="5">
    <source>
        <dbReference type="ARBA" id="ARBA00022840"/>
    </source>
</evidence>
<evidence type="ECO:0000256" key="7">
    <source>
        <dbReference type="ARBA" id="ARBA00022993"/>
    </source>
</evidence>
<feature type="binding site" evidence="9">
    <location>
        <position position="88"/>
    </location>
    <ligand>
        <name>substrate</name>
    </ligand>
</feature>
<evidence type="ECO:0000256" key="3">
    <source>
        <dbReference type="ARBA" id="ARBA00022695"/>
    </source>
</evidence>
<feature type="domain" description="Cytidyltransferase-like" evidence="10">
    <location>
        <begin position="5"/>
        <end position="134"/>
    </location>
</feature>
<dbReference type="InterPro" id="IPR001980">
    <property type="entry name" value="PPAT"/>
</dbReference>
<evidence type="ECO:0000313" key="12">
    <source>
        <dbReference type="Proteomes" id="UP000190044"/>
    </source>
</evidence>
<evidence type="ECO:0000256" key="4">
    <source>
        <dbReference type="ARBA" id="ARBA00022741"/>
    </source>
</evidence>
<comment type="subcellular location">
    <subcellularLocation>
        <location evidence="9">Cytoplasm</location>
    </subcellularLocation>
</comment>
<accession>A0A1T5DG32</accession>
<comment type="cofactor">
    <cofactor evidence="9">
        <name>Mg(2+)</name>
        <dbReference type="ChEBI" id="CHEBI:18420"/>
    </cofactor>
</comment>
<keyword evidence="2 9" id="KW-0808">Transferase</keyword>
<dbReference type="OrthoDB" id="9806661at2"/>
<name>A0A1T5DG32_9SPHN</name>
<feature type="site" description="Transition state stabilizer" evidence="9">
    <location>
        <position position="17"/>
    </location>
</feature>
<dbReference type="RefSeq" id="WP_079639040.1">
    <property type="nucleotide sequence ID" value="NZ_FUYP01000014.1"/>
</dbReference>
<dbReference type="NCBIfam" id="TIGR00125">
    <property type="entry name" value="cyt_tran_rel"/>
    <property type="match status" value="1"/>
</dbReference>
<evidence type="ECO:0000256" key="8">
    <source>
        <dbReference type="ARBA" id="ARBA00029346"/>
    </source>
</evidence>
<gene>
    <name evidence="9" type="primary">coaD</name>
    <name evidence="11" type="ORF">SAMN06295937_101467</name>
</gene>
<feature type="binding site" evidence="9">
    <location>
        <begin position="89"/>
        <end position="91"/>
    </location>
    <ligand>
        <name>ATP</name>
        <dbReference type="ChEBI" id="CHEBI:30616"/>
    </ligand>
</feature>
<keyword evidence="6 9" id="KW-0460">Magnesium</keyword>
<evidence type="ECO:0000256" key="9">
    <source>
        <dbReference type="HAMAP-Rule" id="MF_00151"/>
    </source>
</evidence>
<feature type="binding site" evidence="9">
    <location>
        <position position="99"/>
    </location>
    <ligand>
        <name>ATP</name>
        <dbReference type="ChEBI" id="CHEBI:30616"/>
    </ligand>
</feature>
<feature type="binding site" evidence="9">
    <location>
        <position position="41"/>
    </location>
    <ligand>
        <name>substrate</name>
    </ligand>
</feature>
<dbReference type="GO" id="GO:0005524">
    <property type="term" value="F:ATP binding"/>
    <property type="evidence" value="ECO:0007669"/>
    <property type="project" value="UniProtKB-KW"/>
</dbReference>
<keyword evidence="5 9" id="KW-0067">ATP-binding</keyword>
<dbReference type="UniPathway" id="UPA00241">
    <property type="reaction ID" value="UER00355"/>
</dbReference>
<dbReference type="NCBIfam" id="TIGR01510">
    <property type="entry name" value="coaD_prev_kdtB"/>
    <property type="match status" value="1"/>
</dbReference>
<dbReference type="SUPFAM" id="SSF52374">
    <property type="entry name" value="Nucleotidylyl transferase"/>
    <property type="match status" value="1"/>
</dbReference>
<dbReference type="EMBL" id="FUYP01000014">
    <property type="protein sequence ID" value="SKB70664.1"/>
    <property type="molecule type" value="Genomic_DNA"/>
</dbReference>
<keyword evidence="7 9" id="KW-0173">Coenzyme A biosynthesis</keyword>
<dbReference type="HAMAP" id="MF_00151">
    <property type="entry name" value="PPAT_bact"/>
    <property type="match status" value="1"/>
</dbReference>
<dbReference type="EC" id="2.7.7.3" evidence="9"/>
<proteinExistence type="inferred from homology"/>
<keyword evidence="12" id="KW-1185">Reference proteome</keyword>
<feature type="binding site" evidence="9">
    <location>
        <position position="74"/>
    </location>
    <ligand>
        <name>substrate</name>
    </ligand>
</feature>
<dbReference type="PANTHER" id="PTHR21342">
    <property type="entry name" value="PHOSPHOPANTETHEINE ADENYLYLTRANSFERASE"/>
    <property type="match status" value="1"/>
</dbReference>
<comment type="pathway">
    <text evidence="9">Cofactor biosynthesis; coenzyme A biosynthesis; CoA from (R)-pantothenate: step 4/5.</text>
</comment>
<comment type="similarity">
    <text evidence="9">Belongs to the bacterial CoaD family.</text>
</comment>
<dbReference type="AlphaFoldDB" id="A0A1T5DG32"/>
<dbReference type="Proteomes" id="UP000190044">
    <property type="component" value="Unassembled WGS sequence"/>
</dbReference>
<keyword evidence="1 9" id="KW-0963">Cytoplasm</keyword>
<dbReference type="InterPro" id="IPR004821">
    <property type="entry name" value="Cyt_trans-like"/>
</dbReference>
<evidence type="ECO:0000256" key="2">
    <source>
        <dbReference type="ARBA" id="ARBA00022679"/>
    </source>
</evidence>
<dbReference type="GO" id="GO:0004595">
    <property type="term" value="F:pantetheine-phosphate adenylyltransferase activity"/>
    <property type="evidence" value="ECO:0007669"/>
    <property type="project" value="UniProtKB-UniRule"/>
</dbReference>
<protein>
    <recommendedName>
        <fullName evidence="9">Phosphopantetheine adenylyltransferase</fullName>
        <ecNumber evidence="9">2.7.7.3</ecNumber>
    </recommendedName>
    <alternativeName>
        <fullName evidence="9">Dephospho-CoA pyrophosphorylase</fullName>
    </alternativeName>
    <alternativeName>
        <fullName evidence="9">Pantetheine-phosphate adenylyltransferase</fullName>
        <shortName evidence="9">PPAT</shortName>
    </alternativeName>
</protein>
<dbReference type="GO" id="GO:0015937">
    <property type="term" value="P:coenzyme A biosynthetic process"/>
    <property type="evidence" value="ECO:0007669"/>
    <property type="project" value="UniProtKB-UniRule"/>
</dbReference>
<keyword evidence="4 9" id="KW-0547">Nucleotide-binding</keyword>
<comment type="function">
    <text evidence="9">Reversibly transfers an adenylyl group from ATP to 4'-phosphopantetheine, yielding dephospho-CoA (dPCoA) and pyrophosphate.</text>
</comment>
<dbReference type="Gene3D" id="3.40.50.620">
    <property type="entry name" value="HUPs"/>
    <property type="match status" value="1"/>
</dbReference>
<dbReference type="CDD" id="cd02163">
    <property type="entry name" value="PPAT"/>
    <property type="match status" value="1"/>
</dbReference>
<evidence type="ECO:0000313" key="11">
    <source>
        <dbReference type="EMBL" id="SKB70664.1"/>
    </source>
</evidence>
<feature type="binding site" evidence="9">
    <location>
        <begin position="124"/>
        <end position="130"/>
    </location>
    <ligand>
        <name>ATP</name>
        <dbReference type="ChEBI" id="CHEBI:30616"/>
    </ligand>
</feature>
<reference evidence="12" key="1">
    <citation type="submission" date="2017-02" db="EMBL/GenBank/DDBJ databases">
        <authorList>
            <person name="Varghese N."/>
            <person name="Submissions S."/>
        </authorList>
    </citation>
    <scope>NUCLEOTIDE SEQUENCE [LARGE SCALE GENOMIC DNA]</scope>
    <source>
        <strain evidence="12">R11H</strain>
    </source>
</reference>
<comment type="subunit">
    <text evidence="9">Homohexamer.</text>
</comment>
<sequence>MRIGVYPGTFDPITLGHMDIIRRGAKLVDRLVIGVTTNISKSPLFDDEERIAMVRHEVAAIEGDIRVVGFNSLLMDFAEREGASVIVRGLRAVADFEYEYQMAGMNQQLNDRVETVFLMADVGLQPIASRLVKEIAIFGGEIHKFVTPAVREAVERRIAERGLRQGEP</sequence>
<evidence type="ECO:0000256" key="6">
    <source>
        <dbReference type="ARBA" id="ARBA00022842"/>
    </source>
</evidence>
<feature type="binding site" evidence="9">
    <location>
        <position position="9"/>
    </location>
    <ligand>
        <name>substrate</name>
    </ligand>
</feature>
<feature type="binding site" evidence="9">
    <location>
        <begin position="9"/>
        <end position="10"/>
    </location>
    <ligand>
        <name>ATP</name>
        <dbReference type="ChEBI" id="CHEBI:30616"/>
    </ligand>
</feature>
<evidence type="ECO:0000256" key="1">
    <source>
        <dbReference type="ARBA" id="ARBA00022490"/>
    </source>
</evidence>
<feature type="binding site" evidence="9">
    <location>
        <position position="17"/>
    </location>
    <ligand>
        <name>ATP</name>
        <dbReference type="ChEBI" id="CHEBI:30616"/>
    </ligand>
</feature>
<dbReference type="PANTHER" id="PTHR21342:SF1">
    <property type="entry name" value="PHOSPHOPANTETHEINE ADENYLYLTRANSFERASE"/>
    <property type="match status" value="1"/>
</dbReference>
<organism evidence="11 12">
    <name type="scientific">Sphingopyxis flava</name>
    <dbReference type="NCBI Taxonomy" id="1507287"/>
    <lineage>
        <taxon>Bacteria</taxon>
        <taxon>Pseudomonadati</taxon>
        <taxon>Pseudomonadota</taxon>
        <taxon>Alphaproteobacteria</taxon>
        <taxon>Sphingomonadales</taxon>
        <taxon>Sphingomonadaceae</taxon>
        <taxon>Sphingopyxis</taxon>
    </lineage>
</organism>
<dbReference type="Pfam" id="PF01467">
    <property type="entry name" value="CTP_transf_like"/>
    <property type="match status" value="1"/>
</dbReference>
<comment type="catalytic activity">
    <reaction evidence="8 9">
        <text>(R)-4'-phosphopantetheine + ATP + H(+) = 3'-dephospho-CoA + diphosphate</text>
        <dbReference type="Rhea" id="RHEA:19801"/>
        <dbReference type="ChEBI" id="CHEBI:15378"/>
        <dbReference type="ChEBI" id="CHEBI:30616"/>
        <dbReference type="ChEBI" id="CHEBI:33019"/>
        <dbReference type="ChEBI" id="CHEBI:57328"/>
        <dbReference type="ChEBI" id="CHEBI:61723"/>
        <dbReference type="EC" id="2.7.7.3"/>
    </reaction>
</comment>